<dbReference type="OrthoDB" id="9803543at2"/>
<dbReference type="Proteomes" id="UP000235828">
    <property type="component" value="Plasmid P"/>
</dbReference>
<dbReference type="Gene3D" id="3.40.50.300">
    <property type="entry name" value="P-loop containing nucleotide triphosphate hydrolases"/>
    <property type="match status" value="1"/>
</dbReference>
<sequence length="701" mass="79444">MPRPTRAKGNHFTRGGQITFHSIRMFFQVNNTLVTAAIWSVIALTGLMTWFRAPDNAFWSIFYYWRNRLYASLGHDLNSEVTTLWSGKRYVGTLASQLNNTQLINLYDEVIQQIQINFLLTIGLIVVLWMLAMRFFRRQGEKQSEDFHVRGYQYAEPKRLTQDLKSRAKKLKKQGVGNGRISDFKIDGLALFKHEFEVQHLLADGTTGAGKSVLLRKLLTWIRKRGDKAIVYDKGCTFTSKFFDPSQDTLLNPFDERCANWDVWCDAKDAPDFENIANALIPQHGEGDPFWVDSARTIFSSAAYQMSQDDKPCSTARLLSLILTSELETLGNFLQGTESASLVSKDIKKTAISIKSVLATYIKSLRFLDGLDDKDAKGKHKRKPFSITDWVQDDKQKGFLFLSSNAQQHASLRPLISTWLAIASNAILGLKADDNRRIWVIMDEMPSLHKLPELDNIISEVRKFGGCYVIGLQSYAQLVKTYGKNTADVIFDLLNTRFYFRAPSAQMAQISSKDLGEQEVDVSRENISYGANALRDGVSIGHQTVTRPVVSSSEIQAMDDLQCYLRVPGSSFITQLDLHFDKRRDVTPAFIKRDYTLSPAMIRAYQEAVYCECVAPGLFLSEEDRDVLAKRQSEQFDTPEEMTLETDQIKAATQSDAVKHLASEEAAKLNVESDYQERAQQELEESAISQDIEMETGEMIE</sequence>
<feature type="compositionally biased region" description="Acidic residues" evidence="6">
    <location>
        <begin position="692"/>
        <end position="701"/>
    </location>
</feature>
<dbReference type="InterPro" id="IPR051539">
    <property type="entry name" value="T4SS-coupling_protein"/>
</dbReference>
<evidence type="ECO:0000256" key="5">
    <source>
        <dbReference type="ARBA" id="ARBA00023136"/>
    </source>
</evidence>
<feature type="region of interest" description="Disordered" evidence="6">
    <location>
        <begin position="669"/>
        <end position="701"/>
    </location>
</feature>
<dbReference type="GO" id="GO:0005886">
    <property type="term" value="C:plasma membrane"/>
    <property type="evidence" value="ECO:0007669"/>
    <property type="project" value="UniProtKB-SubCell"/>
</dbReference>
<dbReference type="InterPro" id="IPR014128">
    <property type="entry name" value="T4SS_TraD"/>
</dbReference>
<dbReference type="EMBL" id="LT960613">
    <property type="protein sequence ID" value="SON53476.1"/>
    <property type="molecule type" value="Genomic_DNA"/>
</dbReference>
<dbReference type="KEGG" id="vta:P0032"/>
<evidence type="ECO:0000256" key="3">
    <source>
        <dbReference type="ARBA" id="ARBA00022692"/>
    </source>
</evidence>
<dbReference type="AlphaFoldDB" id="A0A2N8ZNP2"/>
<organism evidence="9 10">
    <name type="scientific">Vibrio tapetis subsp. tapetis</name>
    <dbReference type="NCBI Taxonomy" id="1671868"/>
    <lineage>
        <taxon>Bacteria</taxon>
        <taxon>Pseudomonadati</taxon>
        <taxon>Pseudomonadota</taxon>
        <taxon>Gammaproteobacteria</taxon>
        <taxon>Vibrionales</taxon>
        <taxon>Vibrionaceae</taxon>
        <taxon>Vibrio</taxon>
    </lineage>
</organism>
<gene>
    <name evidence="9" type="primary">traD</name>
    <name evidence="9" type="ORF">VTAP4600_P0032</name>
</gene>
<accession>A0A2N8ZNP2</accession>
<evidence type="ECO:0000256" key="2">
    <source>
        <dbReference type="ARBA" id="ARBA00022475"/>
    </source>
</evidence>
<feature type="domain" description="Type IV secretion system coupling protein TraD DNA-binding" evidence="8">
    <location>
        <begin position="192"/>
        <end position="576"/>
    </location>
</feature>
<keyword evidence="3 7" id="KW-0812">Transmembrane</keyword>
<keyword evidence="5 7" id="KW-0472">Membrane</keyword>
<evidence type="ECO:0000256" key="4">
    <source>
        <dbReference type="ARBA" id="ARBA00022989"/>
    </source>
</evidence>
<feature type="transmembrane region" description="Helical" evidence="7">
    <location>
        <begin position="33"/>
        <end position="53"/>
    </location>
</feature>
<dbReference type="InterPro" id="IPR027417">
    <property type="entry name" value="P-loop_NTPase"/>
</dbReference>
<dbReference type="RefSeq" id="WP_012397013.1">
    <property type="nucleotide sequence ID" value="NZ_LT960613.1"/>
</dbReference>
<name>A0A2N8ZNP2_9VIBR</name>
<keyword evidence="10" id="KW-1185">Reference proteome</keyword>
<evidence type="ECO:0000313" key="9">
    <source>
        <dbReference type="EMBL" id="SON53476.1"/>
    </source>
</evidence>
<dbReference type="Pfam" id="PF10412">
    <property type="entry name" value="TrwB_AAD_bind"/>
    <property type="match status" value="1"/>
</dbReference>
<dbReference type="CDD" id="cd01127">
    <property type="entry name" value="TrwB_TraG_TraD_VirD4"/>
    <property type="match status" value="1"/>
</dbReference>
<evidence type="ECO:0000259" key="8">
    <source>
        <dbReference type="Pfam" id="PF10412"/>
    </source>
</evidence>
<evidence type="ECO:0000313" key="10">
    <source>
        <dbReference type="Proteomes" id="UP000235828"/>
    </source>
</evidence>
<geneLocation type="plasmid" evidence="10">
    <name>p</name>
</geneLocation>
<proteinExistence type="predicted"/>
<dbReference type="PANTHER" id="PTHR37937">
    <property type="entry name" value="CONJUGATIVE TRANSFER: DNA TRANSPORT"/>
    <property type="match status" value="1"/>
</dbReference>
<dbReference type="SUPFAM" id="SSF52540">
    <property type="entry name" value="P-loop containing nucleoside triphosphate hydrolases"/>
    <property type="match status" value="1"/>
</dbReference>
<evidence type="ECO:0000256" key="1">
    <source>
        <dbReference type="ARBA" id="ARBA00004651"/>
    </source>
</evidence>
<comment type="subcellular location">
    <subcellularLocation>
        <location evidence="1">Cell membrane</location>
        <topology evidence="1">Multi-pass membrane protein</topology>
    </subcellularLocation>
</comment>
<keyword evidence="2" id="KW-1003">Cell membrane</keyword>
<dbReference type="Gene3D" id="1.10.8.80">
    <property type="entry name" value="Magnesium chelatase subunit I, C-Terminal domain"/>
    <property type="match status" value="1"/>
</dbReference>
<keyword evidence="4 7" id="KW-1133">Transmembrane helix</keyword>
<keyword evidence="9" id="KW-0614">Plasmid</keyword>
<dbReference type="NCBIfam" id="TIGR02759">
    <property type="entry name" value="TraD_Ftype"/>
    <property type="match status" value="1"/>
</dbReference>
<dbReference type="PANTHER" id="PTHR37937:SF1">
    <property type="entry name" value="CONJUGATIVE TRANSFER: DNA TRANSPORT"/>
    <property type="match status" value="1"/>
</dbReference>
<dbReference type="InterPro" id="IPR019476">
    <property type="entry name" value="T4SS_TraD_DNA-bd"/>
</dbReference>
<reference evidence="9 10" key="1">
    <citation type="submission" date="2017-10" db="EMBL/GenBank/DDBJ databases">
        <authorList>
            <person name="Banno H."/>
            <person name="Chua N.-H."/>
        </authorList>
    </citation>
    <scope>NUCLEOTIDE SEQUENCE [LARGE SCALE GENOMIC DNA]</scope>
    <source>
        <strain evidence="9">Vibrio tapetis CECT4600</strain>
        <plasmid evidence="10">Plasmid p</plasmid>
    </source>
</reference>
<protein>
    <submittedName>
        <fullName evidence="9">Conjugative coupling factor TraD</fullName>
    </submittedName>
</protein>
<feature type="transmembrane region" description="Helical" evidence="7">
    <location>
        <begin position="114"/>
        <end position="132"/>
    </location>
</feature>
<evidence type="ECO:0000256" key="6">
    <source>
        <dbReference type="SAM" id="MobiDB-lite"/>
    </source>
</evidence>
<evidence type="ECO:0000256" key="7">
    <source>
        <dbReference type="SAM" id="Phobius"/>
    </source>
</evidence>